<dbReference type="OrthoDB" id="30658at2157"/>
<name>H2C6R5_9CREN</name>
<dbReference type="STRING" id="671065.MetMK1DRAFT_00022550"/>
<keyword evidence="6" id="KW-1185">Reference proteome</keyword>
<dbReference type="Pfam" id="PF00037">
    <property type="entry name" value="Fer4"/>
    <property type="match status" value="1"/>
</dbReference>
<dbReference type="SMART" id="SM00382">
    <property type="entry name" value="AAA"/>
    <property type="match status" value="2"/>
</dbReference>
<dbReference type="InterPro" id="IPR013283">
    <property type="entry name" value="RLI1"/>
</dbReference>
<reference evidence="5 6" key="1">
    <citation type="submission" date="2012-01" db="EMBL/GenBank/DDBJ databases">
        <title>Improved High-Quality Draft sequence of Metallosphaera yellowstonensis MK1.</title>
        <authorList>
            <consortium name="US DOE Joint Genome Institute"/>
            <person name="Lucas S."/>
            <person name="Han J."/>
            <person name="Cheng J.-F."/>
            <person name="Goodwin L."/>
            <person name="Pitluck S."/>
            <person name="Peters L."/>
            <person name="Teshima H."/>
            <person name="Detter J.C."/>
            <person name="Han C."/>
            <person name="Tapia R."/>
            <person name="Land M."/>
            <person name="Hauser L."/>
            <person name="Kyrpides N."/>
            <person name="Kozubal M."/>
            <person name="Macur R.E."/>
            <person name="Jay Z."/>
            <person name="Inskeep W."/>
            <person name="Woyke T."/>
        </authorList>
    </citation>
    <scope>NUCLEOTIDE SEQUENCE [LARGE SCALE GENOMIC DNA]</scope>
    <source>
        <strain evidence="5 6">MK1</strain>
    </source>
</reference>
<dbReference type="InterPro" id="IPR017900">
    <property type="entry name" value="4Fe4S_Fe_S_CS"/>
</dbReference>
<dbReference type="Pfam" id="PF00005">
    <property type="entry name" value="ABC_tran"/>
    <property type="match status" value="2"/>
</dbReference>
<dbReference type="SUPFAM" id="SSF54862">
    <property type="entry name" value="4Fe-4S ferredoxins"/>
    <property type="match status" value="1"/>
</dbReference>
<dbReference type="SUPFAM" id="SSF52540">
    <property type="entry name" value="P-loop containing nucleoside triphosphate hydrolases"/>
    <property type="match status" value="2"/>
</dbReference>
<dbReference type="PRINTS" id="PR01868">
    <property type="entry name" value="ABCEFAMILY"/>
</dbReference>
<organism evidence="5 6">
    <name type="scientific">Metallosphaera yellowstonensis MK1</name>
    <dbReference type="NCBI Taxonomy" id="671065"/>
    <lineage>
        <taxon>Archaea</taxon>
        <taxon>Thermoproteota</taxon>
        <taxon>Thermoprotei</taxon>
        <taxon>Sulfolobales</taxon>
        <taxon>Sulfolobaceae</taxon>
        <taxon>Metallosphaera</taxon>
    </lineage>
</organism>
<dbReference type="Proteomes" id="UP000003980">
    <property type="component" value="Unassembled WGS sequence"/>
</dbReference>
<keyword evidence="1" id="KW-0547">Nucleotide-binding</keyword>
<dbReference type="GO" id="GO:0005524">
    <property type="term" value="F:ATP binding"/>
    <property type="evidence" value="ECO:0007669"/>
    <property type="project" value="UniProtKB-KW"/>
</dbReference>
<dbReference type="AlphaFoldDB" id="H2C6R5"/>
<dbReference type="RefSeq" id="WP_009073607.1">
    <property type="nucleotide sequence ID" value="NZ_JH597768.1"/>
</dbReference>
<dbReference type="InterPro" id="IPR003439">
    <property type="entry name" value="ABC_transporter-like_ATP-bd"/>
</dbReference>
<dbReference type="Pfam" id="PF04068">
    <property type="entry name" value="Fer4_RLI"/>
    <property type="match status" value="1"/>
</dbReference>
<keyword evidence="2" id="KW-0067">ATP-binding</keyword>
<dbReference type="PROSITE" id="PS51379">
    <property type="entry name" value="4FE4S_FER_2"/>
    <property type="match status" value="1"/>
</dbReference>
<dbReference type="PROSITE" id="PS00198">
    <property type="entry name" value="4FE4S_FER_1"/>
    <property type="match status" value="1"/>
</dbReference>
<evidence type="ECO:0000256" key="1">
    <source>
        <dbReference type="ARBA" id="ARBA00022741"/>
    </source>
</evidence>
<dbReference type="InterPro" id="IPR017896">
    <property type="entry name" value="4Fe4S_Fe-S-bd"/>
</dbReference>
<dbReference type="InterPro" id="IPR027417">
    <property type="entry name" value="P-loop_NTPase"/>
</dbReference>
<evidence type="ECO:0000259" key="3">
    <source>
        <dbReference type="PROSITE" id="PS50893"/>
    </source>
</evidence>
<dbReference type="InterPro" id="IPR003593">
    <property type="entry name" value="AAA+_ATPase"/>
</dbReference>
<dbReference type="NCBIfam" id="NF009945">
    <property type="entry name" value="PRK13409.1"/>
    <property type="match status" value="1"/>
</dbReference>
<dbReference type="GO" id="GO:0016887">
    <property type="term" value="F:ATP hydrolysis activity"/>
    <property type="evidence" value="ECO:0007669"/>
    <property type="project" value="InterPro"/>
</dbReference>
<sequence>MRVAVIAYDSCKPDKCGIECVRFCPINRSGSKAIELSQEASGKPVIYEETCIGCGICVKKCPFDAISIVNVPDNFEKEVIHRYGINGFELFGLPILKRDNIMGLLGKNGTGKTTILKILSGELIPNFGDLEHEPTPEKVLQRFKGKELYSYFSDLYNKKIKVVHKIQYIEYVSKLLKGEVGGLLKKVDERGKLDEVKSLLYMDSFWNKDVSTLSGGELQKTIVGAALLRSADVYAFDEPSSYLDVRERINLAKAIRELTKGKYVIVVDHDLIVLDYIADMISILYGEGGVYGKVSKTYSTRVGINSFIDGYLPAENMRIMDYKIEFYLKDITDLDVRKDVSEKLLWQRMTKALDSFSLVVEEGKAREGEIIGLLGPNGIGKTTFIRMIVGEIQPDTGVIFPQGLTLSYKPQRIVPNFEGTVREYLEQASKDILSTSSWFYEEVTRRLKLHKLLDSYVKNLSGGELQKLYVAAALAKDADVYLFDEPSSYLDVEERYVVAKAIKRITRERKSVTFLVDHDLAIHDYISDRIMVFSGIPGKEGHASSPLTLSKGMNMFLKGIGLTFRRDADTGRPRANKIGSYLDRLQRDRNEYYSMETIKD</sequence>
<dbReference type="FunFam" id="3.40.50.300:FF:001546">
    <property type="entry name" value="RNase L inhibitor homolog"/>
    <property type="match status" value="1"/>
</dbReference>
<evidence type="ECO:0000313" key="6">
    <source>
        <dbReference type="Proteomes" id="UP000003980"/>
    </source>
</evidence>
<evidence type="ECO:0000256" key="2">
    <source>
        <dbReference type="ARBA" id="ARBA00022840"/>
    </source>
</evidence>
<feature type="domain" description="ABC transporter" evidence="3">
    <location>
        <begin position="69"/>
        <end position="310"/>
    </location>
</feature>
<feature type="domain" description="4Fe-4S ferredoxin-type" evidence="4">
    <location>
        <begin position="42"/>
        <end position="71"/>
    </location>
</feature>
<protein>
    <submittedName>
        <fullName evidence="5">Putative ATPase, Rnase L inhibitor (RLI) like protein</fullName>
    </submittedName>
</protein>
<dbReference type="PROSITE" id="PS50893">
    <property type="entry name" value="ABC_TRANSPORTER_2"/>
    <property type="match status" value="2"/>
</dbReference>
<evidence type="ECO:0000313" key="5">
    <source>
        <dbReference type="EMBL" id="EHP69492.1"/>
    </source>
</evidence>
<dbReference type="GO" id="GO:0016491">
    <property type="term" value="F:oxidoreductase activity"/>
    <property type="evidence" value="ECO:0007669"/>
    <property type="project" value="UniProtKB-ARBA"/>
</dbReference>
<gene>
    <name evidence="5" type="ORF">MetMK1DRAFT_00022550</name>
</gene>
<proteinExistence type="predicted"/>
<dbReference type="InterPro" id="IPR007209">
    <property type="entry name" value="RNaseL-inhib-like_metal-bd_dom"/>
</dbReference>
<dbReference type="PANTHER" id="PTHR19248">
    <property type="entry name" value="ATP-BINDING TRANSPORT PROTEIN-RELATED"/>
    <property type="match status" value="1"/>
</dbReference>
<dbReference type="Gene3D" id="3.40.50.300">
    <property type="entry name" value="P-loop containing nucleotide triphosphate hydrolases"/>
    <property type="match status" value="2"/>
</dbReference>
<dbReference type="EMBL" id="JH597768">
    <property type="protein sequence ID" value="EHP69492.1"/>
    <property type="molecule type" value="Genomic_DNA"/>
</dbReference>
<accession>H2C6R5</accession>
<dbReference type="eggNOG" id="arCOG00187">
    <property type="taxonomic scope" value="Archaea"/>
</dbReference>
<dbReference type="HOGENOM" id="CLU_017344_4_1_2"/>
<feature type="domain" description="ABC transporter" evidence="3">
    <location>
        <begin position="331"/>
        <end position="560"/>
    </location>
</feature>
<evidence type="ECO:0000259" key="4">
    <source>
        <dbReference type="PROSITE" id="PS51379"/>
    </source>
</evidence>